<proteinExistence type="predicted"/>
<reference evidence="2 3" key="1">
    <citation type="journal article" date="2003" name="Proc. Natl. Acad. Sci. U.S.A.">
        <title>Genome sequence of the cyanobacterium Prochlorococcus marinus SS120, a nearly minimal oxyphototrophic genome.</title>
        <authorList>
            <person name="Dufresne A."/>
            <person name="Salanoubat M."/>
            <person name="Partensky F."/>
            <person name="Artiguenave F."/>
            <person name="Axmann I.M."/>
            <person name="Barbe V."/>
            <person name="Duprat S."/>
            <person name="Galperin M.Y."/>
            <person name="Koonin E.V."/>
            <person name="Le Gall F."/>
            <person name="Makarova K.S."/>
            <person name="Ostrowski M."/>
            <person name="Oztas S."/>
            <person name="Robert C."/>
            <person name="Rogozin I.B."/>
            <person name="Scanlan D.J."/>
            <person name="Tandeau de Marsac N."/>
            <person name="Weissenbach J."/>
            <person name="Wincker P."/>
            <person name="Wolf Y.I."/>
            <person name="Hess W.R."/>
        </authorList>
    </citation>
    <scope>NUCLEOTIDE SEQUENCE [LARGE SCALE GENOMIC DNA]</scope>
    <source>
        <strain evidence="3">SARG / CCMP1375 / SS120</strain>
    </source>
</reference>
<dbReference type="HOGENOM" id="CLU_200793_1_0_3"/>
<dbReference type="PATRIC" id="fig|167539.5.peg.1927"/>
<keyword evidence="3" id="KW-1185">Reference proteome</keyword>
<accession>Q7V9K8</accession>
<keyword evidence="1" id="KW-0812">Transmembrane</keyword>
<dbReference type="RefSeq" id="WP_011125974.1">
    <property type="nucleotide sequence ID" value="NC_005042.1"/>
</dbReference>
<dbReference type="EnsemblBacteria" id="AAQ00869">
    <property type="protein sequence ID" value="AAQ00869"/>
    <property type="gene ID" value="Pro_1825"/>
</dbReference>
<sequence>MTITNESGGRQNAFANEPRIEVINSRPSSYKRFQLLALLGAIALISIIGIYLVI</sequence>
<evidence type="ECO:0000313" key="3">
    <source>
        <dbReference type="Proteomes" id="UP000001420"/>
    </source>
</evidence>
<dbReference type="KEGG" id="pma:Pro_1825"/>
<dbReference type="Proteomes" id="UP000001420">
    <property type="component" value="Chromosome"/>
</dbReference>
<name>Q7V9K8_PROMA</name>
<organism evidence="2 3">
    <name type="scientific">Prochlorococcus marinus (strain SARG / CCMP1375 / SS120)</name>
    <dbReference type="NCBI Taxonomy" id="167539"/>
    <lineage>
        <taxon>Bacteria</taxon>
        <taxon>Bacillati</taxon>
        <taxon>Cyanobacteriota</taxon>
        <taxon>Cyanophyceae</taxon>
        <taxon>Synechococcales</taxon>
        <taxon>Prochlorococcaceae</taxon>
        <taxon>Prochlorococcus</taxon>
    </lineage>
</organism>
<feature type="transmembrane region" description="Helical" evidence="1">
    <location>
        <begin position="35"/>
        <end position="53"/>
    </location>
</feature>
<dbReference type="OrthoDB" id="532864at2"/>
<gene>
    <name evidence="2" type="primary">hli14</name>
    <name evidence="2" type="ordered locus">Pro_1825</name>
</gene>
<protein>
    <submittedName>
        <fullName evidence="2">HLIP family protein</fullName>
    </submittedName>
</protein>
<keyword evidence="1" id="KW-1133">Transmembrane helix</keyword>
<evidence type="ECO:0000256" key="1">
    <source>
        <dbReference type="SAM" id="Phobius"/>
    </source>
</evidence>
<keyword evidence="1" id="KW-0472">Membrane</keyword>
<dbReference type="STRING" id="167539.Pro_1825"/>
<dbReference type="AlphaFoldDB" id="Q7V9K8"/>
<dbReference type="EMBL" id="AE017126">
    <property type="protein sequence ID" value="AAQ00869.1"/>
    <property type="molecule type" value="Genomic_DNA"/>
</dbReference>
<evidence type="ECO:0000313" key="2">
    <source>
        <dbReference type="EMBL" id="AAQ00869.1"/>
    </source>
</evidence>